<keyword evidence="11" id="KW-0418">Kinase</keyword>
<feature type="domain" description="PAC" evidence="23">
    <location>
        <begin position="444"/>
        <end position="496"/>
    </location>
</feature>
<dbReference type="Gene3D" id="1.20.120.160">
    <property type="entry name" value="HPT domain"/>
    <property type="match status" value="1"/>
</dbReference>
<evidence type="ECO:0000256" key="13">
    <source>
        <dbReference type="ARBA" id="ARBA00022989"/>
    </source>
</evidence>
<comment type="catalytic activity">
    <reaction evidence="1">
        <text>ATP + protein L-histidine = ADP + protein N-phospho-L-histidine.</text>
        <dbReference type="EC" id="2.7.13.3"/>
    </reaction>
</comment>
<evidence type="ECO:0000256" key="2">
    <source>
        <dbReference type="ARBA" id="ARBA00004651"/>
    </source>
</evidence>
<dbReference type="SMART" id="SM00387">
    <property type="entry name" value="HATPase_c"/>
    <property type="match status" value="1"/>
</dbReference>
<dbReference type="InterPro" id="IPR000014">
    <property type="entry name" value="PAS"/>
</dbReference>
<dbReference type="CDD" id="cd17546">
    <property type="entry name" value="REC_hyHK_CKI1_RcsC-like"/>
    <property type="match status" value="1"/>
</dbReference>
<feature type="domain" description="PAC" evidence="23">
    <location>
        <begin position="706"/>
        <end position="758"/>
    </location>
</feature>
<feature type="domain" description="Response regulatory" evidence="21">
    <location>
        <begin position="1028"/>
        <end position="1146"/>
    </location>
</feature>
<dbReference type="PANTHER" id="PTHR45339">
    <property type="entry name" value="HYBRID SIGNAL TRANSDUCTION HISTIDINE KINASE J"/>
    <property type="match status" value="1"/>
</dbReference>
<feature type="modified residue" description="Phosphohistidine" evidence="18">
    <location>
        <position position="1233"/>
    </location>
</feature>
<evidence type="ECO:0000256" key="8">
    <source>
        <dbReference type="ARBA" id="ARBA00022679"/>
    </source>
</evidence>
<dbReference type="PRINTS" id="PR00344">
    <property type="entry name" value="BCTRLSENSOR"/>
</dbReference>
<dbReference type="SMART" id="SM00091">
    <property type="entry name" value="PAS"/>
    <property type="match status" value="6"/>
</dbReference>
<dbReference type="SUPFAM" id="SSF55785">
    <property type="entry name" value="PYP-like sensor domain (PAS domain)"/>
    <property type="match status" value="6"/>
</dbReference>
<evidence type="ECO:0000256" key="11">
    <source>
        <dbReference type="ARBA" id="ARBA00022777"/>
    </source>
</evidence>
<dbReference type="Pfam" id="PF08447">
    <property type="entry name" value="PAS_3"/>
    <property type="match status" value="2"/>
</dbReference>
<dbReference type="InterPro" id="IPR001789">
    <property type="entry name" value="Sig_transdc_resp-reg_receiver"/>
</dbReference>
<dbReference type="PANTHER" id="PTHR45339:SF1">
    <property type="entry name" value="HYBRID SIGNAL TRANSDUCTION HISTIDINE KINASE J"/>
    <property type="match status" value="1"/>
</dbReference>
<evidence type="ECO:0000313" key="26">
    <source>
        <dbReference type="Proteomes" id="UP000463470"/>
    </source>
</evidence>
<dbReference type="Proteomes" id="UP000463470">
    <property type="component" value="Unassembled WGS sequence"/>
</dbReference>
<dbReference type="FunFam" id="1.10.287.130:FF:000003">
    <property type="entry name" value="Histidine kinase"/>
    <property type="match status" value="1"/>
</dbReference>
<dbReference type="Gene3D" id="1.10.287.130">
    <property type="match status" value="1"/>
</dbReference>
<keyword evidence="8" id="KW-0808">Transferase</keyword>
<dbReference type="InterPro" id="IPR036097">
    <property type="entry name" value="HisK_dim/P_sf"/>
</dbReference>
<evidence type="ECO:0000256" key="7">
    <source>
        <dbReference type="ARBA" id="ARBA00022553"/>
    </source>
</evidence>
<dbReference type="PROSITE" id="PS50109">
    <property type="entry name" value="HIS_KIN"/>
    <property type="match status" value="1"/>
</dbReference>
<feature type="domain" description="HPt" evidence="24">
    <location>
        <begin position="1194"/>
        <end position="1288"/>
    </location>
</feature>
<keyword evidence="7 19" id="KW-0597">Phosphoprotein</keyword>
<dbReference type="InterPro" id="IPR005467">
    <property type="entry name" value="His_kinase_dom"/>
</dbReference>
<keyword evidence="26" id="KW-1185">Reference proteome</keyword>
<evidence type="ECO:0000256" key="15">
    <source>
        <dbReference type="ARBA" id="ARBA00023136"/>
    </source>
</evidence>
<evidence type="ECO:0000256" key="14">
    <source>
        <dbReference type="ARBA" id="ARBA00023012"/>
    </source>
</evidence>
<keyword evidence="12" id="KW-0067">ATP-binding</keyword>
<dbReference type="SUPFAM" id="SSF52172">
    <property type="entry name" value="CheY-like"/>
    <property type="match status" value="1"/>
</dbReference>
<feature type="modified residue" description="4-aspartylphosphate" evidence="19">
    <location>
        <position position="1077"/>
    </location>
</feature>
<dbReference type="InterPro" id="IPR003661">
    <property type="entry name" value="HisK_dim/P_dom"/>
</dbReference>
<feature type="domain" description="PAS" evidence="22">
    <location>
        <begin position="370"/>
        <end position="440"/>
    </location>
</feature>
<feature type="domain" description="PAS" evidence="22">
    <location>
        <begin position="123"/>
        <end position="174"/>
    </location>
</feature>
<dbReference type="PROSITE" id="PS50110">
    <property type="entry name" value="RESPONSE_REGULATORY"/>
    <property type="match status" value="1"/>
</dbReference>
<dbReference type="Gene3D" id="3.30.565.10">
    <property type="entry name" value="Histidine kinase-like ATPase, C-terminal domain"/>
    <property type="match status" value="1"/>
</dbReference>
<dbReference type="Gene3D" id="3.30.450.20">
    <property type="entry name" value="PAS domain"/>
    <property type="match status" value="6"/>
</dbReference>
<dbReference type="EMBL" id="WXEY01000020">
    <property type="protein sequence ID" value="MZP30844.1"/>
    <property type="molecule type" value="Genomic_DNA"/>
</dbReference>
<evidence type="ECO:0000256" key="5">
    <source>
        <dbReference type="ARBA" id="ARBA00018672"/>
    </source>
</evidence>
<gene>
    <name evidence="25" type="ORF">GTO91_14085</name>
</gene>
<dbReference type="GO" id="GO:0006355">
    <property type="term" value="P:regulation of DNA-templated transcription"/>
    <property type="evidence" value="ECO:0007669"/>
    <property type="project" value="InterPro"/>
</dbReference>
<evidence type="ECO:0000256" key="16">
    <source>
        <dbReference type="ARBA" id="ARBA00024867"/>
    </source>
</evidence>
<dbReference type="InterPro" id="IPR008207">
    <property type="entry name" value="Sig_transdc_His_kin_Hpt_dom"/>
</dbReference>
<evidence type="ECO:0000256" key="17">
    <source>
        <dbReference type="ARBA" id="ARBA00074306"/>
    </source>
</evidence>
<comment type="subcellular location">
    <subcellularLocation>
        <location evidence="2">Cell membrane</location>
        <topology evidence="2">Multi-pass membrane protein</topology>
    </subcellularLocation>
</comment>
<dbReference type="Pfam" id="PF01627">
    <property type="entry name" value="Hpt"/>
    <property type="match status" value="1"/>
</dbReference>
<evidence type="ECO:0000256" key="9">
    <source>
        <dbReference type="ARBA" id="ARBA00022692"/>
    </source>
</evidence>
<keyword evidence="6" id="KW-1003">Cell membrane</keyword>
<feature type="domain" description="PAS" evidence="22">
    <location>
        <begin position="10"/>
        <end position="48"/>
    </location>
</feature>
<dbReference type="InterPro" id="IPR001610">
    <property type="entry name" value="PAC"/>
</dbReference>
<dbReference type="InterPro" id="IPR003594">
    <property type="entry name" value="HATPase_dom"/>
</dbReference>
<evidence type="ECO:0000259" key="22">
    <source>
        <dbReference type="PROSITE" id="PS50112"/>
    </source>
</evidence>
<feature type="domain" description="PAS" evidence="22">
    <location>
        <begin position="631"/>
        <end position="704"/>
    </location>
</feature>
<dbReference type="GO" id="GO:0005524">
    <property type="term" value="F:ATP binding"/>
    <property type="evidence" value="ECO:0007669"/>
    <property type="project" value="UniProtKB-KW"/>
</dbReference>
<evidence type="ECO:0000259" key="21">
    <source>
        <dbReference type="PROSITE" id="PS50110"/>
    </source>
</evidence>
<dbReference type="InterPro" id="IPR011006">
    <property type="entry name" value="CheY-like_superfamily"/>
</dbReference>
<dbReference type="Pfam" id="PF13426">
    <property type="entry name" value="PAS_9"/>
    <property type="match status" value="2"/>
</dbReference>
<protein>
    <recommendedName>
        <fullName evidence="17">Circadian input-output histidine kinase CikA</fullName>
        <ecNumber evidence="4">2.7.13.3</ecNumber>
    </recommendedName>
    <alternativeName>
        <fullName evidence="5">Stage 0 sporulation protein A homolog</fullName>
    </alternativeName>
</protein>
<keyword evidence="9" id="KW-0812">Transmembrane</keyword>
<dbReference type="InterPro" id="IPR004358">
    <property type="entry name" value="Sig_transdc_His_kin-like_C"/>
</dbReference>
<feature type="domain" description="PAC" evidence="23">
    <location>
        <begin position="318"/>
        <end position="369"/>
    </location>
</feature>
<evidence type="ECO:0000259" key="20">
    <source>
        <dbReference type="PROSITE" id="PS50109"/>
    </source>
</evidence>
<dbReference type="PROSITE" id="PS50894">
    <property type="entry name" value="HPT"/>
    <property type="match status" value="1"/>
</dbReference>
<dbReference type="SMART" id="SM00086">
    <property type="entry name" value="PAC"/>
    <property type="match status" value="4"/>
</dbReference>
<dbReference type="SUPFAM" id="SSF55874">
    <property type="entry name" value="ATPase domain of HSP90 chaperone/DNA topoisomerase II/histidine kinase"/>
    <property type="match status" value="1"/>
</dbReference>
<dbReference type="Pfam" id="PF00989">
    <property type="entry name" value="PAS"/>
    <property type="match status" value="1"/>
</dbReference>
<dbReference type="InterPro" id="IPR035965">
    <property type="entry name" value="PAS-like_dom_sf"/>
</dbReference>
<dbReference type="EC" id="2.7.13.3" evidence="4"/>
<dbReference type="InterPro" id="IPR000700">
    <property type="entry name" value="PAS-assoc_C"/>
</dbReference>
<dbReference type="Pfam" id="PF08448">
    <property type="entry name" value="PAS_4"/>
    <property type="match status" value="1"/>
</dbReference>
<dbReference type="GO" id="GO:0000155">
    <property type="term" value="F:phosphorelay sensor kinase activity"/>
    <property type="evidence" value="ECO:0007669"/>
    <property type="project" value="InterPro"/>
</dbReference>
<dbReference type="InterPro" id="IPR036641">
    <property type="entry name" value="HPT_dom_sf"/>
</dbReference>
<dbReference type="InterPro" id="IPR013767">
    <property type="entry name" value="PAS_fold"/>
</dbReference>
<comment type="function">
    <text evidence="16">May play the central regulatory role in sporulation. It may be an element of the effector pathway responsible for the activation of sporulation genes in response to nutritional stress. Spo0A may act in concert with spo0H (a sigma factor) to control the expression of some genes that are critical to the sporulation process.</text>
</comment>
<feature type="domain" description="PAS" evidence="22">
    <location>
        <begin position="497"/>
        <end position="545"/>
    </location>
</feature>
<evidence type="ECO:0000256" key="3">
    <source>
        <dbReference type="ARBA" id="ARBA00006402"/>
    </source>
</evidence>
<proteinExistence type="inferred from homology"/>
<dbReference type="FunFam" id="3.30.565.10:FF:000010">
    <property type="entry name" value="Sensor histidine kinase RcsC"/>
    <property type="match status" value="1"/>
</dbReference>
<dbReference type="Pfam" id="PF00072">
    <property type="entry name" value="Response_reg"/>
    <property type="match status" value="1"/>
</dbReference>
<dbReference type="InterPro" id="IPR013656">
    <property type="entry name" value="PAS_4"/>
</dbReference>
<dbReference type="PROSITE" id="PS50113">
    <property type="entry name" value="PAC"/>
    <property type="match status" value="4"/>
</dbReference>
<accession>A0A845L7R6</accession>
<dbReference type="CDD" id="cd00082">
    <property type="entry name" value="HisKA"/>
    <property type="match status" value="1"/>
</dbReference>
<feature type="domain" description="Histidine kinase" evidence="20">
    <location>
        <begin position="776"/>
        <end position="997"/>
    </location>
</feature>
<evidence type="ECO:0000256" key="19">
    <source>
        <dbReference type="PROSITE-ProRule" id="PRU00169"/>
    </source>
</evidence>
<evidence type="ECO:0000256" key="4">
    <source>
        <dbReference type="ARBA" id="ARBA00012438"/>
    </source>
</evidence>
<evidence type="ECO:0000259" key="24">
    <source>
        <dbReference type="PROSITE" id="PS50894"/>
    </source>
</evidence>
<dbReference type="CDD" id="cd00130">
    <property type="entry name" value="PAS"/>
    <property type="match status" value="6"/>
</dbReference>
<evidence type="ECO:0000256" key="6">
    <source>
        <dbReference type="ARBA" id="ARBA00022475"/>
    </source>
</evidence>
<evidence type="ECO:0000259" key="23">
    <source>
        <dbReference type="PROSITE" id="PS50113"/>
    </source>
</evidence>
<dbReference type="Pfam" id="PF00512">
    <property type="entry name" value="HisKA"/>
    <property type="match status" value="1"/>
</dbReference>
<evidence type="ECO:0000256" key="10">
    <source>
        <dbReference type="ARBA" id="ARBA00022741"/>
    </source>
</evidence>
<dbReference type="NCBIfam" id="TIGR00229">
    <property type="entry name" value="sensory_box"/>
    <property type="match status" value="6"/>
</dbReference>
<comment type="similarity">
    <text evidence="3">In the N-terminal section; belongs to the phytochrome family.</text>
</comment>
<sequence length="1297" mass="146807">MDFLRNPEAILRNLKQAVIVCDQNRFIQFVNPAAEQLTGKKASELYGEDFSALFNVEQFDFNQSIENNNEKHQCQFTDVYGEIKNIYYTLSPLYGDSTELTGFIVEAEDHTMVEQRNNYLKEVEERYHQFFENNLATNLIIDPQTGRIIDANAAACTFYGYPMSELRDKTIYDLNILTKDEINQEMARAKTRNVNIFHFKHRIASGEIRDIHVYASPIKIQERCLLYSIIFDVTNWKRAEEAFQANEQRYLQLLNAMDDIIVSMDPTGMATGVYGRWLKKISLQPSQIIGKHRRDTVGEACDDIHQESIRQCLSGKTPVYEWSMTDQYGLRHYHTSLSPVYDEHGNVQEIIAVGRDITRLKELEQTLRFNENRFRDVINAFDEYVWEINCHGEYTFLSERTFDILGIPVAELIGQKIDRDIIPEDLENSREAFAKAFQNKEPIRNLIYRKLTPGGRLVWLSSNGNPIFDEQNAVVGYRGATLDITEQKKAETALRDSERNLRSIITAMAEGMVVQNREGAIIKSNRRAEQILGLTSAQMQGRTSMDPRWGTIHEDGTPFYGEAHPAMVTLRTGLPCHNVIMGIHKPSGELTWIRINSEPLLHQGSDEPYAAVITFSDITEQRKVEEELRFTQHQLKNIFDSLDLVFWSIDAISYKVLHISPACQKIYGYPPEAFMENPGLWFQCIHPDDIQNGVIANQDVLSGKQVYTENRIIRKDGEVRWISVHMIPLCNSMGKVIRLNGLIMDITDKKRTEEELQLAKERAEEANRAKSAFLAMMSHEIRTPMNGILGMNNLMLGTSLTREQSEYAESIKESAEVLLNVINDILDYSKVEAGNLELEAIDFDLNVTIQSVAKLFMNKAIEKSLSLSVSVSSQINRVLKGDPTRIRQILFNLVGNAMKFTESGQVSLSAAVKSKDRHIMKIYFEVTDTGIGIEKGLLRYLFSPFVQADTSTTRMFGGTGLGLAISKRLVELMGGEIGVTSEVGKGSTFWFSLPFLISDSLQAESAGPMSRTVETSENKDLHWQRTRPILLVEDNKVNQKLALALLNKIGLSVDVANNGMEAIQAVTEKAYDLIFMDCQMPELDGFETTQIIREWEQTTKQHIPIIAMTAMAMQGDREKCLHAGMDDYISKPIMLEQLIALLERWLPLTDFDASYPAISPKKPSAGTATPASDGASVIDMTVLQDILDLDDDEKQLLLESLIATYMEESARLFEALRAAVQSLDTNGVEKIAHALKSSSASIGAVHFSKLCAQMEQLGHQRQQSEHMERILSWMDDEYGEVMSALHHLLTDPSLLSS</sequence>
<evidence type="ECO:0000313" key="25">
    <source>
        <dbReference type="EMBL" id="MZP30844.1"/>
    </source>
</evidence>
<dbReference type="OrthoDB" id="9809348at2"/>
<dbReference type="CDD" id="cd16922">
    <property type="entry name" value="HATPase_EvgS-ArcB-TorS-like"/>
    <property type="match status" value="1"/>
</dbReference>
<keyword evidence="13" id="KW-1133">Transmembrane helix</keyword>
<dbReference type="SMART" id="SM00388">
    <property type="entry name" value="HisKA"/>
    <property type="match status" value="1"/>
</dbReference>
<organism evidence="25 26">
    <name type="scientific">Heliomicrobium undosum</name>
    <dbReference type="NCBI Taxonomy" id="121734"/>
    <lineage>
        <taxon>Bacteria</taxon>
        <taxon>Bacillati</taxon>
        <taxon>Bacillota</taxon>
        <taxon>Clostridia</taxon>
        <taxon>Eubacteriales</taxon>
        <taxon>Heliobacteriaceae</taxon>
        <taxon>Heliomicrobium</taxon>
    </lineage>
</organism>
<comment type="caution">
    <text evidence="25">The sequence shown here is derived from an EMBL/GenBank/DDBJ whole genome shotgun (WGS) entry which is preliminary data.</text>
</comment>
<keyword evidence="14" id="KW-0902">Two-component regulatory system</keyword>
<dbReference type="InterPro" id="IPR013655">
    <property type="entry name" value="PAS_fold_3"/>
</dbReference>
<name>A0A845L7R6_9FIRM</name>
<evidence type="ECO:0000256" key="12">
    <source>
        <dbReference type="ARBA" id="ARBA00022840"/>
    </source>
</evidence>
<dbReference type="PROSITE" id="PS50112">
    <property type="entry name" value="PAS"/>
    <property type="match status" value="5"/>
</dbReference>
<dbReference type="Pfam" id="PF02518">
    <property type="entry name" value="HATPase_c"/>
    <property type="match status" value="1"/>
</dbReference>
<feature type="domain" description="PAC" evidence="23">
    <location>
        <begin position="577"/>
        <end position="630"/>
    </location>
</feature>
<evidence type="ECO:0000256" key="18">
    <source>
        <dbReference type="PROSITE-ProRule" id="PRU00110"/>
    </source>
</evidence>
<dbReference type="SMART" id="SM00448">
    <property type="entry name" value="REC"/>
    <property type="match status" value="1"/>
</dbReference>
<dbReference type="GO" id="GO:0005886">
    <property type="term" value="C:plasma membrane"/>
    <property type="evidence" value="ECO:0007669"/>
    <property type="project" value="UniProtKB-SubCell"/>
</dbReference>
<dbReference type="RefSeq" id="WP_161259367.1">
    <property type="nucleotide sequence ID" value="NZ_WXEY01000020.1"/>
</dbReference>
<dbReference type="InterPro" id="IPR036890">
    <property type="entry name" value="HATPase_C_sf"/>
</dbReference>
<keyword evidence="15" id="KW-0472">Membrane</keyword>
<reference evidence="25 26" key="1">
    <citation type="submission" date="2020-01" db="EMBL/GenBank/DDBJ databases">
        <title>Whole-genome sequence of Heliobacterium undosum DSM 13378.</title>
        <authorList>
            <person name="Kyndt J.A."/>
            <person name="Meyer T.E."/>
        </authorList>
    </citation>
    <scope>NUCLEOTIDE SEQUENCE [LARGE SCALE GENOMIC DNA]</scope>
    <source>
        <strain evidence="25 26">DSM 13378</strain>
    </source>
</reference>
<dbReference type="SUPFAM" id="SSF47226">
    <property type="entry name" value="Histidine-containing phosphotransfer domain, HPT domain"/>
    <property type="match status" value="1"/>
</dbReference>
<evidence type="ECO:0000256" key="1">
    <source>
        <dbReference type="ARBA" id="ARBA00000085"/>
    </source>
</evidence>
<keyword evidence="10" id="KW-0547">Nucleotide-binding</keyword>
<dbReference type="Gene3D" id="3.40.50.2300">
    <property type="match status" value="1"/>
</dbReference>
<dbReference type="SUPFAM" id="SSF47384">
    <property type="entry name" value="Homodimeric domain of signal transducing histidine kinase"/>
    <property type="match status" value="1"/>
</dbReference>